<dbReference type="SUPFAM" id="SSF54909">
    <property type="entry name" value="Dimeric alpha+beta barrel"/>
    <property type="match status" value="1"/>
</dbReference>
<organism evidence="2 3">
    <name type="scientific">Streptomyces spororaveus</name>
    <dbReference type="NCBI Taxonomy" id="284039"/>
    <lineage>
        <taxon>Bacteria</taxon>
        <taxon>Bacillati</taxon>
        <taxon>Actinomycetota</taxon>
        <taxon>Actinomycetes</taxon>
        <taxon>Kitasatosporales</taxon>
        <taxon>Streptomycetaceae</taxon>
        <taxon>Streptomyces</taxon>
    </lineage>
</organism>
<name>A0ABQ3T596_9ACTN</name>
<evidence type="ECO:0000259" key="1">
    <source>
        <dbReference type="Pfam" id="PF07978"/>
    </source>
</evidence>
<protein>
    <submittedName>
        <fullName evidence="2">NIPSNAP family containing protein</fullName>
    </submittedName>
</protein>
<dbReference type="InterPro" id="IPR011008">
    <property type="entry name" value="Dimeric_a/b-barrel"/>
</dbReference>
<dbReference type="Pfam" id="PF07978">
    <property type="entry name" value="NIPSNAP"/>
    <property type="match status" value="1"/>
</dbReference>
<proteinExistence type="predicted"/>
<dbReference type="EMBL" id="BNED01000005">
    <property type="protein sequence ID" value="GHI75573.1"/>
    <property type="molecule type" value="Genomic_DNA"/>
</dbReference>
<accession>A0ABQ3T596</accession>
<keyword evidence="3" id="KW-1185">Reference proteome</keyword>
<evidence type="ECO:0000313" key="2">
    <source>
        <dbReference type="EMBL" id="GHI75573.1"/>
    </source>
</evidence>
<feature type="domain" description="NIPSNAP" evidence="1">
    <location>
        <begin position="8"/>
        <end position="100"/>
    </location>
</feature>
<gene>
    <name evidence="2" type="ORF">Sspor_11340</name>
</gene>
<evidence type="ECO:0000313" key="3">
    <source>
        <dbReference type="Proteomes" id="UP000608522"/>
    </source>
</evidence>
<dbReference type="InterPro" id="IPR012577">
    <property type="entry name" value="NIPSNAP"/>
</dbReference>
<comment type="caution">
    <text evidence="2">The sequence shown here is derived from an EMBL/GenBank/DDBJ whole genome shotgun (WGS) entry which is preliminary data.</text>
</comment>
<dbReference type="Proteomes" id="UP000608522">
    <property type="component" value="Unassembled WGS sequence"/>
</dbReference>
<sequence>MITIHLKYEIDVDKLADFEEYGRRWVRLVNRFGGTHHGYFLPSEGDSDIAYALFSFPGFAAYERYRTDSQTDPECQAAFDLARETRCIKRYERRFLRPLDTPGSDTSGSGTPGL</sequence>
<dbReference type="Gene3D" id="3.30.70.100">
    <property type="match status" value="1"/>
</dbReference>
<reference evidence="3" key="1">
    <citation type="submission" date="2023-07" db="EMBL/GenBank/DDBJ databases">
        <title>Whole genome shotgun sequence of Streptomyces spororaveus NBRC 15456.</title>
        <authorList>
            <person name="Komaki H."/>
            <person name="Tamura T."/>
        </authorList>
    </citation>
    <scope>NUCLEOTIDE SEQUENCE [LARGE SCALE GENOMIC DNA]</scope>
    <source>
        <strain evidence="3">NBRC 15456</strain>
    </source>
</reference>
<dbReference type="RefSeq" id="WP_202197998.1">
    <property type="nucleotide sequence ID" value="NZ_BAAATO010000004.1"/>
</dbReference>